<organism evidence="1 2">
    <name type="scientific">Promicromonospora umidemergens</name>
    <dbReference type="NCBI Taxonomy" id="629679"/>
    <lineage>
        <taxon>Bacteria</taxon>
        <taxon>Bacillati</taxon>
        <taxon>Actinomycetota</taxon>
        <taxon>Actinomycetes</taxon>
        <taxon>Micrococcales</taxon>
        <taxon>Promicromonosporaceae</taxon>
        <taxon>Promicromonospora</taxon>
    </lineage>
</organism>
<accession>A0ABP8WQF1</accession>
<proteinExistence type="predicted"/>
<evidence type="ECO:0008006" key="3">
    <source>
        <dbReference type="Google" id="ProtNLM"/>
    </source>
</evidence>
<sequence length="43" mass="5151">MRGAHRLYESCGFTERPPYDGSEIPADLQHLWRFYELRLRGEP</sequence>
<keyword evidence="2" id="KW-1185">Reference proteome</keyword>
<dbReference type="RefSeq" id="WP_301312357.1">
    <property type="nucleotide sequence ID" value="NZ_BAABHM010000006.1"/>
</dbReference>
<reference evidence="2" key="1">
    <citation type="journal article" date="2019" name="Int. J. Syst. Evol. Microbiol.">
        <title>The Global Catalogue of Microorganisms (GCM) 10K type strain sequencing project: providing services to taxonomists for standard genome sequencing and annotation.</title>
        <authorList>
            <consortium name="The Broad Institute Genomics Platform"/>
            <consortium name="The Broad Institute Genome Sequencing Center for Infectious Disease"/>
            <person name="Wu L."/>
            <person name="Ma J."/>
        </authorList>
    </citation>
    <scope>NUCLEOTIDE SEQUENCE [LARGE SCALE GENOMIC DNA]</scope>
    <source>
        <strain evidence="2">JCM 17975</strain>
    </source>
</reference>
<protein>
    <recommendedName>
        <fullName evidence="3">Acetyltransferase (GNAT) family protein</fullName>
    </recommendedName>
</protein>
<comment type="caution">
    <text evidence="1">The sequence shown here is derived from an EMBL/GenBank/DDBJ whole genome shotgun (WGS) entry which is preliminary data.</text>
</comment>
<evidence type="ECO:0000313" key="1">
    <source>
        <dbReference type="EMBL" id="GAA4693332.1"/>
    </source>
</evidence>
<dbReference type="Proteomes" id="UP001500843">
    <property type="component" value="Unassembled WGS sequence"/>
</dbReference>
<evidence type="ECO:0000313" key="2">
    <source>
        <dbReference type="Proteomes" id="UP001500843"/>
    </source>
</evidence>
<gene>
    <name evidence="1" type="ORF">GCM10023198_11060</name>
</gene>
<dbReference type="EMBL" id="BAABHM010000006">
    <property type="protein sequence ID" value="GAA4693332.1"/>
    <property type="molecule type" value="Genomic_DNA"/>
</dbReference>
<name>A0ABP8WQF1_9MICO</name>